<gene>
    <name evidence="1" type="ORF">XELAEV_18022946mg</name>
</gene>
<dbReference type="AlphaFoldDB" id="A0A974D374"/>
<evidence type="ECO:0000313" key="2">
    <source>
        <dbReference type="Proteomes" id="UP000694892"/>
    </source>
</evidence>
<proteinExistence type="predicted"/>
<evidence type="ECO:0000313" key="1">
    <source>
        <dbReference type="EMBL" id="OCT84789.1"/>
    </source>
</evidence>
<protein>
    <submittedName>
        <fullName evidence="1">Uncharacterized protein</fullName>
    </submittedName>
</protein>
<dbReference type="PANTHER" id="PTHR21301">
    <property type="entry name" value="REVERSE TRANSCRIPTASE"/>
    <property type="match status" value="1"/>
</dbReference>
<sequence length="354" mass="41025">MFMENLNIEIMRTKKCKFERDISDYENTRIYLWNKKKYNSTIKNYRDKLFTLVDQARLNVIIDQNTCDFLKVKHPRIPTFYTLPKVHKSIRDPPGRPIVSGCGSLTEPISEFIDLVLQPLEIVTKLNVKKFNLSFTMNYDSSKLEFFDIEIKKDSQGLVSTNLLRKLTASNSLLHAKSMHPSKSIEGIPKGHSALSHLVPPRPLFTYKHYTSIGDMLTQSHFQKHTKKTCCKTPASFSSCEQCCFIKLSNTLEGVNLDLTCKTKRQFNRRIYEHLLDIKNCNLLSSIAKHIHCMHKRQFAGSYFQGIDRLHGNPKGGDLDNRLLQLETTWIFRLNTIKFKFGLNGHLQFQAFIN</sequence>
<organism evidence="1 2">
    <name type="scientific">Xenopus laevis</name>
    <name type="common">African clawed frog</name>
    <dbReference type="NCBI Taxonomy" id="8355"/>
    <lineage>
        <taxon>Eukaryota</taxon>
        <taxon>Metazoa</taxon>
        <taxon>Chordata</taxon>
        <taxon>Craniata</taxon>
        <taxon>Vertebrata</taxon>
        <taxon>Euteleostomi</taxon>
        <taxon>Amphibia</taxon>
        <taxon>Batrachia</taxon>
        <taxon>Anura</taxon>
        <taxon>Pipoidea</taxon>
        <taxon>Pipidae</taxon>
        <taxon>Xenopodinae</taxon>
        <taxon>Xenopus</taxon>
        <taxon>Xenopus</taxon>
    </lineage>
</organism>
<dbReference type="Proteomes" id="UP000694892">
    <property type="component" value="Chromosome 4L"/>
</dbReference>
<dbReference type="EMBL" id="CM004472">
    <property type="protein sequence ID" value="OCT84789.1"/>
    <property type="molecule type" value="Genomic_DNA"/>
</dbReference>
<name>A0A974D374_XENLA</name>
<reference evidence="2" key="1">
    <citation type="journal article" date="2016" name="Nature">
        <title>Genome evolution in the allotetraploid frog Xenopus laevis.</title>
        <authorList>
            <person name="Session A.M."/>
            <person name="Uno Y."/>
            <person name="Kwon T."/>
            <person name="Chapman J.A."/>
            <person name="Toyoda A."/>
            <person name="Takahashi S."/>
            <person name="Fukui A."/>
            <person name="Hikosaka A."/>
            <person name="Suzuki A."/>
            <person name="Kondo M."/>
            <person name="van Heeringen S.J."/>
            <person name="Quigley I."/>
            <person name="Heinz S."/>
            <person name="Ogino H."/>
            <person name="Ochi H."/>
            <person name="Hellsten U."/>
            <person name="Lyons J.B."/>
            <person name="Simakov O."/>
            <person name="Putnam N."/>
            <person name="Stites J."/>
            <person name="Kuroki Y."/>
            <person name="Tanaka T."/>
            <person name="Michiue T."/>
            <person name="Watanabe M."/>
            <person name="Bogdanovic O."/>
            <person name="Lister R."/>
            <person name="Georgiou G."/>
            <person name="Paranjpe S.S."/>
            <person name="van Kruijsbergen I."/>
            <person name="Shu S."/>
            <person name="Carlson J."/>
            <person name="Kinoshita T."/>
            <person name="Ohta Y."/>
            <person name="Mawaribuchi S."/>
            <person name="Jenkins J."/>
            <person name="Grimwood J."/>
            <person name="Schmutz J."/>
            <person name="Mitros T."/>
            <person name="Mozaffari S.V."/>
            <person name="Suzuki Y."/>
            <person name="Haramoto Y."/>
            <person name="Yamamoto T.S."/>
            <person name="Takagi C."/>
            <person name="Heald R."/>
            <person name="Miller K."/>
            <person name="Haudenschild C."/>
            <person name="Kitzman J."/>
            <person name="Nakayama T."/>
            <person name="Izutsu Y."/>
            <person name="Robert J."/>
            <person name="Fortriede J."/>
            <person name="Burns K."/>
            <person name="Lotay V."/>
            <person name="Karimi K."/>
            <person name="Yasuoka Y."/>
            <person name="Dichmann D.S."/>
            <person name="Flajnik M.F."/>
            <person name="Houston D.W."/>
            <person name="Shendure J."/>
            <person name="DuPasquier L."/>
            <person name="Vize P.D."/>
            <person name="Zorn A.M."/>
            <person name="Ito M."/>
            <person name="Marcotte E.M."/>
            <person name="Wallingford J.B."/>
            <person name="Ito Y."/>
            <person name="Asashima M."/>
            <person name="Ueno N."/>
            <person name="Matsuda Y."/>
            <person name="Veenstra G.J."/>
            <person name="Fujiyama A."/>
            <person name="Harland R.M."/>
            <person name="Taira M."/>
            <person name="Rokhsar D.S."/>
        </authorList>
    </citation>
    <scope>NUCLEOTIDE SEQUENCE [LARGE SCALE GENOMIC DNA]</scope>
    <source>
        <strain evidence="2">J</strain>
    </source>
</reference>
<accession>A0A974D374</accession>
<dbReference type="PANTHER" id="PTHR21301:SF12">
    <property type="match status" value="1"/>
</dbReference>